<dbReference type="PANTHER" id="PTHR41878">
    <property type="entry name" value="LEXA REPRESSOR-RELATED"/>
    <property type="match status" value="1"/>
</dbReference>
<dbReference type="RefSeq" id="WP_191722928.1">
    <property type="nucleotide sequence ID" value="NZ_JACSQK010000004.1"/>
</dbReference>
<dbReference type="InterPro" id="IPR024047">
    <property type="entry name" value="MM3350-like_sf"/>
</dbReference>
<dbReference type="InterPro" id="IPR012912">
    <property type="entry name" value="Plasmid_pRiA4b_Orf3-like"/>
</dbReference>
<dbReference type="Proteomes" id="UP000634919">
    <property type="component" value="Unassembled WGS sequence"/>
</dbReference>
<dbReference type="EMBL" id="JACSQK010000004">
    <property type="protein sequence ID" value="MBD7960516.1"/>
    <property type="molecule type" value="Genomic_DNA"/>
</dbReference>
<proteinExistence type="predicted"/>
<evidence type="ECO:0000313" key="3">
    <source>
        <dbReference type="Proteomes" id="UP000634919"/>
    </source>
</evidence>
<sequence>MPKIRCSYQLHIQLNESKPAIWRRLVVADSTSLAQLHRTIQAAMGWENRHGYAFEIAGQRYGQPNADLPEDPTMDARRYTLSQLLQGQALAVRYLYDLNAGWQLRIKLEACTPIGSPEALHSLPICLGGRNACPPENWSGGMSAFTDFVQAIQDKQHPGHHAALRLHPADFDAKLFDLPAAQARIHALQLLRPSTSAAVKPETAFL</sequence>
<evidence type="ECO:0000313" key="2">
    <source>
        <dbReference type="EMBL" id="MBD7960516.1"/>
    </source>
</evidence>
<feature type="domain" description="Plasmid pRiA4b Orf3-like" evidence="1">
    <location>
        <begin position="8"/>
        <end position="178"/>
    </location>
</feature>
<comment type="caution">
    <text evidence="2">The sequence shown here is derived from an EMBL/GenBank/DDBJ whole genome shotgun (WGS) entry which is preliminary data.</text>
</comment>
<gene>
    <name evidence="2" type="ORF">H9646_08455</name>
</gene>
<reference evidence="2 3" key="1">
    <citation type="submission" date="2020-08" db="EMBL/GenBank/DDBJ databases">
        <title>A Genomic Blueprint of the Chicken Gut Microbiome.</title>
        <authorList>
            <person name="Gilroy R."/>
            <person name="Ravi A."/>
            <person name="Getino M."/>
            <person name="Pursley I."/>
            <person name="Horton D.L."/>
            <person name="Alikhan N.-F."/>
            <person name="Baker D."/>
            <person name="Gharbi K."/>
            <person name="Hall N."/>
            <person name="Watson M."/>
            <person name="Adriaenssens E.M."/>
            <person name="Foster-Nyarko E."/>
            <person name="Jarju S."/>
            <person name="Secka A."/>
            <person name="Antonio M."/>
            <person name="Oren A."/>
            <person name="Chaudhuri R."/>
            <person name="La Ragione R.M."/>
            <person name="Hildebrand F."/>
            <person name="Pallen M.J."/>
        </authorList>
    </citation>
    <scope>NUCLEOTIDE SEQUENCE [LARGE SCALE GENOMIC DNA]</scope>
    <source>
        <strain evidence="2 3">Sa2CVA6</strain>
    </source>
</reference>
<protein>
    <submittedName>
        <fullName evidence="2">Plasmid pRiA4b ORF-3 family protein</fullName>
    </submittedName>
</protein>
<dbReference type="PANTHER" id="PTHR41878:SF1">
    <property type="entry name" value="TNPR PROTEIN"/>
    <property type="match status" value="1"/>
</dbReference>
<evidence type="ECO:0000259" key="1">
    <source>
        <dbReference type="Pfam" id="PF07929"/>
    </source>
</evidence>
<dbReference type="Pfam" id="PF07929">
    <property type="entry name" value="PRiA4_ORF3"/>
    <property type="match status" value="1"/>
</dbReference>
<name>A0ABR8SAK5_9BURK</name>
<dbReference type="Gene3D" id="3.10.290.30">
    <property type="entry name" value="MM3350-like"/>
    <property type="match status" value="1"/>
</dbReference>
<organism evidence="2 3">
    <name type="scientific">Comamonas avium</name>
    <dbReference type="NCBI Taxonomy" id="2762231"/>
    <lineage>
        <taxon>Bacteria</taxon>
        <taxon>Pseudomonadati</taxon>
        <taxon>Pseudomonadota</taxon>
        <taxon>Betaproteobacteria</taxon>
        <taxon>Burkholderiales</taxon>
        <taxon>Comamonadaceae</taxon>
        <taxon>Comamonas</taxon>
    </lineage>
</organism>
<dbReference type="SUPFAM" id="SSF159941">
    <property type="entry name" value="MM3350-like"/>
    <property type="match status" value="1"/>
</dbReference>
<keyword evidence="3" id="KW-1185">Reference proteome</keyword>
<accession>A0ABR8SAK5</accession>